<dbReference type="SUPFAM" id="SSF63829">
    <property type="entry name" value="Calcium-dependent phosphotriesterase"/>
    <property type="match status" value="1"/>
</dbReference>
<proteinExistence type="predicted"/>
<protein>
    <recommendedName>
        <fullName evidence="4">FlgD Ig-like domain-containing protein</fullName>
    </recommendedName>
</protein>
<dbReference type="Gene3D" id="2.120.10.30">
    <property type="entry name" value="TolB, C-terminal domain"/>
    <property type="match status" value="1"/>
</dbReference>
<organism evidence="2 3">
    <name type="scientific">Spirosoma soli</name>
    <dbReference type="NCBI Taxonomy" id="1770529"/>
    <lineage>
        <taxon>Bacteria</taxon>
        <taxon>Pseudomonadati</taxon>
        <taxon>Bacteroidota</taxon>
        <taxon>Cytophagia</taxon>
        <taxon>Cytophagales</taxon>
        <taxon>Cytophagaceae</taxon>
        <taxon>Spirosoma</taxon>
    </lineage>
</organism>
<evidence type="ECO:0000313" key="3">
    <source>
        <dbReference type="Proteomes" id="UP001597469"/>
    </source>
</evidence>
<name>A0ABW5MDU2_9BACT</name>
<feature type="non-terminal residue" evidence="2">
    <location>
        <position position="320"/>
    </location>
</feature>
<comment type="caution">
    <text evidence="2">The sequence shown here is derived from an EMBL/GenBank/DDBJ whole genome shotgun (WGS) entry which is preliminary data.</text>
</comment>
<evidence type="ECO:0000256" key="1">
    <source>
        <dbReference type="SAM" id="SignalP"/>
    </source>
</evidence>
<feature type="signal peptide" evidence="1">
    <location>
        <begin position="1"/>
        <end position="24"/>
    </location>
</feature>
<dbReference type="Proteomes" id="UP001597469">
    <property type="component" value="Unassembled WGS sequence"/>
</dbReference>
<evidence type="ECO:0000313" key="2">
    <source>
        <dbReference type="EMBL" id="MFD2574669.1"/>
    </source>
</evidence>
<gene>
    <name evidence="2" type="ORF">ACFSUS_28835</name>
</gene>
<keyword evidence="1" id="KW-0732">Signal</keyword>
<accession>A0ABW5MDU2</accession>
<dbReference type="InterPro" id="IPR011042">
    <property type="entry name" value="6-blade_b-propeller_TolB-like"/>
</dbReference>
<sequence length="320" mass="35133">MISKRFSAILWLLLCLSFVRPTSAQQKRNFPFTFNLNNSARTSAGVFTKDGILIRTLWSGVNFPAGTHVKNWDGLDDQGQQAPTASYDIRLLSNNVSYTWEGVIGNSSFGVSQGNALQRGFLRIQGMAITGNTAYYGIGYAEGNPSQAKFDLARPQFRNEFTPKGSTDQATLFVATDGMTVYWAGYDGYDNGNKWFVYATRTSDDKEQNFANGQPLKMVMGGTYSSCIDVINNAEGVITGLAVQKNGRYLFVSHKKRHEIRVFDKSSGALVQTLFFNDAAGLTVDGQDNLWVINGTTLRKYAVQANGSLTDLNLAPAGLE</sequence>
<reference evidence="3" key="1">
    <citation type="journal article" date="2019" name="Int. J. Syst. Evol. Microbiol.">
        <title>The Global Catalogue of Microorganisms (GCM) 10K type strain sequencing project: providing services to taxonomists for standard genome sequencing and annotation.</title>
        <authorList>
            <consortium name="The Broad Institute Genomics Platform"/>
            <consortium name="The Broad Institute Genome Sequencing Center for Infectious Disease"/>
            <person name="Wu L."/>
            <person name="Ma J."/>
        </authorList>
    </citation>
    <scope>NUCLEOTIDE SEQUENCE [LARGE SCALE GENOMIC DNA]</scope>
    <source>
        <strain evidence="3">KCTC 42805</strain>
    </source>
</reference>
<evidence type="ECO:0008006" key="4">
    <source>
        <dbReference type="Google" id="ProtNLM"/>
    </source>
</evidence>
<dbReference type="Gene3D" id="2.60.40.4070">
    <property type="match status" value="1"/>
</dbReference>
<feature type="chain" id="PRO_5046282944" description="FlgD Ig-like domain-containing protein" evidence="1">
    <location>
        <begin position="25"/>
        <end position="320"/>
    </location>
</feature>
<dbReference type="EMBL" id="JBHULN010000043">
    <property type="protein sequence ID" value="MFD2574669.1"/>
    <property type="molecule type" value="Genomic_DNA"/>
</dbReference>
<keyword evidence="3" id="KW-1185">Reference proteome</keyword>